<keyword evidence="4" id="KW-0645">Protease</keyword>
<evidence type="ECO:0000259" key="3">
    <source>
        <dbReference type="SMART" id="SM00245"/>
    </source>
</evidence>
<dbReference type="SMART" id="SM00228">
    <property type="entry name" value="PDZ"/>
    <property type="match status" value="1"/>
</dbReference>
<dbReference type="GO" id="GO:0004252">
    <property type="term" value="F:serine-type endopeptidase activity"/>
    <property type="evidence" value="ECO:0007669"/>
    <property type="project" value="UniProtKB-EC"/>
</dbReference>
<protein>
    <submittedName>
        <fullName evidence="4">Carboxy-terminal processing protease CtpB</fullName>
        <ecNumber evidence="4">3.4.21.102</ecNumber>
    </submittedName>
</protein>
<dbReference type="EC" id="3.4.21.102" evidence="4"/>
<sequence>MQGRTFYYLIVYTLILLLISIMSGCKKDPADYPVGSNAYVNTWILDSLRRYYFWNESLPKKPDLNQHPTVFFKSLLNAADRFSYMVDPQDPASYPPSNWNKFGFDYATVRTDDSNLIFGIIKYVYNDSPASRSGLKRGDYISRINGERLTISNAGRLQNELSTSGEGRLTIATWEGDALKDLRTVDLIAGVILEQSVKQHIFQLDTKKIGYLYLNDFSPGLAQSVIPNFNLFKNETIDALIIDIRYNPGGQVAEAAGVTALISGLAYNTPFITYTGNKNGGRKTESIGHSASSDHSMQYGQLLEASLGLKQLYLLVTGTTASAAELLINNLKPYVNVITIGETTRGKDQASFVIKDMRQTKTISWELHPIIYKLSNARGEGDYSTGIVPQHHVNELEYLPLKELGAADDPLVQRVFTLIQDGISTRMRKDDPKIAIDDIHVLTDSRQMQTAYDLLQTRN</sequence>
<dbReference type="SMART" id="SM00245">
    <property type="entry name" value="TSPc"/>
    <property type="match status" value="1"/>
</dbReference>
<organism evidence="4 5">
    <name type="scientific">Sphingobacterium thalpophilum</name>
    <dbReference type="NCBI Taxonomy" id="259"/>
    <lineage>
        <taxon>Bacteria</taxon>
        <taxon>Pseudomonadati</taxon>
        <taxon>Bacteroidota</taxon>
        <taxon>Sphingobacteriia</taxon>
        <taxon>Sphingobacteriales</taxon>
        <taxon>Sphingobacteriaceae</taxon>
        <taxon>Sphingobacterium</taxon>
    </lineage>
</organism>
<dbReference type="CDD" id="cd07561">
    <property type="entry name" value="Peptidase_S41_CPP_like"/>
    <property type="match status" value="1"/>
</dbReference>
<dbReference type="Gene3D" id="2.30.42.10">
    <property type="match status" value="1"/>
</dbReference>
<evidence type="ECO:0000313" key="5">
    <source>
        <dbReference type="Proteomes" id="UP000308196"/>
    </source>
</evidence>
<dbReference type="STRING" id="1123265.GCA_000686625_01239"/>
<dbReference type="Pfam" id="PF18294">
    <property type="entry name" value="Pept_S41_N"/>
    <property type="match status" value="1"/>
</dbReference>
<evidence type="ECO:0000259" key="2">
    <source>
        <dbReference type="SMART" id="SM00228"/>
    </source>
</evidence>
<dbReference type="SUPFAM" id="SSF50156">
    <property type="entry name" value="PDZ domain-like"/>
    <property type="match status" value="1"/>
</dbReference>
<dbReference type="InterPro" id="IPR005151">
    <property type="entry name" value="Tail-specific_protease"/>
</dbReference>
<dbReference type="InterPro" id="IPR001478">
    <property type="entry name" value="PDZ"/>
</dbReference>
<dbReference type="Proteomes" id="UP000308196">
    <property type="component" value="Chromosome"/>
</dbReference>
<dbReference type="InterPro" id="IPR041613">
    <property type="entry name" value="Pept_S41_N"/>
</dbReference>
<dbReference type="InterPro" id="IPR036034">
    <property type="entry name" value="PDZ_sf"/>
</dbReference>
<dbReference type="KEGG" id="stha:NCTC11429_03625"/>
<keyword evidence="4" id="KW-0378">Hydrolase</keyword>
<dbReference type="GO" id="GO:0007165">
    <property type="term" value="P:signal transduction"/>
    <property type="evidence" value="ECO:0007669"/>
    <property type="project" value="TreeGrafter"/>
</dbReference>
<accession>A0A4U9VLJ4</accession>
<dbReference type="Gene3D" id="3.90.226.10">
    <property type="entry name" value="2-enoyl-CoA Hydratase, Chain A, domain 1"/>
    <property type="match status" value="1"/>
</dbReference>
<evidence type="ECO:0000256" key="1">
    <source>
        <dbReference type="SAM" id="Phobius"/>
    </source>
</evidence>
<reference evidence="4 5" key="1">
    <citation type="submission" date="2019-05" db="EMBL/GenBank/DDBJ databases">
        <authorList>
            <consortium name="Pathogen Informatics"/>
        </authorList>
    </citation>
    <scope>NUCLEOTIDE SEQUENCE [LARGE SCALE GENOMIC DNA]</scope>
    <source>
        <strain evidence="4 5">NCTC11429</strain>
    </source>
</reference>
<dbReference type="GO" id="GO:0006508">
    <property type="term" value="P:proteolysis"/>
    <property type="evidence" value="ECO:0007669"/>
    <property type="project" value="UniProtKB-KW"/>
</dbReference>
<gene>
    <name evidence="4" type="primary">ctpB_2</name>
    <name evidence="4" type="ORF">NCTC11429_03625</name>
</gene>
<proteinExistence type="predicted"/>
<keyword evidence="1" id="KW-0472">Membrane</keyword>
<evidence type="ECO:0000313" key="4">
    <source>
        <dbReference type="EMBL" id="VTR48066.1"/>
    </source>
</evidence>
<feature type="domain" description="Tail specific protease" evidence="3">
    <location>
        <begin position="180"/>
        <end position="394"/>
    </location>
</feature>
<dbReference type="EMBL" id="LR590484">
    <property type="protein sequence ID" value="VTR48066.1"/>
    <property type="molecule type" value="Genomic_DNA"/>
</dbReference>
<dbReference type="InterPro" id="IPR041489">
    <property type="entry name" value="PDZ_6"/>
</dbReference>
<keyword evidence="1" id="KW-0812">Transmembrane</keyword>
<dbReference type="Pfam" id="PF17820">
    <property type="entry name" value="PDZ_6"/>
    <property type="match status" value="1"/>
</dbReference>
<feature type="transmembrane region" description="Helical" evidence="1">
    <location>
        <begin position="6"/>
        <end position="25"/>
    </location>
</feature>
<dbReference type="PANTHER" id="PTHR32060">
    <property type="entry name" value="TAIL-SPECIFIC PROTEASE"/>
    <property type="match status" value="1"/>
</dbReference>
<dbReference type="GO" id="GO:0030288">
    <property type="term" value="C:outer membrane-bounded periplasmic space"/>
    <property type="evidence" value="ECO:0007669"/>
    <property type="project" value="TreeGrafter"/>
</dbReference>
<name>A0A4U9VLJ4_9SPHI</name>
<dbReference type="PROSITE" id="PS51257">
    <property type="entry name" value="PROKAR_LIPOPROTEIN"/>
    <property type="match status" value="1"/>
</dbReference>
<dbReference type="SUPFAM" id="SSF52096">
    <property type="entry name" value="ClpP/crotonase"/>
    <property type="match status" value="1"/>
</dbReference>
<dbReference type="Pfam" id="PF03572">
    <property type="entry name" value="Peptidase_S41"/>
    <property type="match status" value="1"/>
</dbReference>
<dbReference type="Gene3D" id="3.30.750.170">
    <property type="match status" value="1"/>
</dbReference>
<keyword evidence="1" id="KW-1133">Transmembrane helix</keyword>
<feature type="domain" description="PDZ" evidence="2">
    <location>
        <begin position="100"/>
        <end position="177"/>
    </location>
</feature>
<dbReference type="PANTHER" id="PTHR32060:SF30">
    <property type="entry name" value="CARBOXY-TERMINAL PROCESSING PROTEASE CTPA"/>
    <property type="match status" value="1"/>
</dbReference>
<dbReference type="AlphaFoldDB" id="A0A4U9VLJ4"/>
<dbReference type="InterPro" id="IPR029045">
    <property type="entry name" value="ClpP/crotonase-like_dom_sf"/>
</dbReference>